<dbReference type="GeneID" id="63862261"/>
<dbReference type="AlphaFoldDB" id="A0A8G1VX52"/>
<feature type="region of interest" description="Disordered" evidence="1">
    <location>
        <begin position="1"/>
        <end position="98"/>
    </location>
</feature>
<gene>
    <name evidence="2" type="ORF">BO72DRAFT_449030</name>
</gene>
<reference evidence="2 3" key="1">
    <citation type="submission" date="2018-02" db="EMBL/GenBank/DDBJ databases">
        <title>The genomes of Aspergillus section Nigri reveals drivers in fungal speciation.</title>
        <authorList>
            <consortium name="DOE Joint Genome Institute"/>
            <person name="Vesth T.C."/>
            <person name="Nybo J."/>
            <person name="Theobald S."/>
            <person name="Brandl J."/>
            <person name="Frisvad J.C."/>
            <person name="Nielsen K.F."/>
            <person name="Lyhne E.K."/>
            <person name="Kogle M.E."/>
            <person name="Kuo A."/>
            <person name="Riley R."/>
            <person name="Clum A."/>
            <person name="Nolan M."/>
            <person name="Lipzen A."/>
            <person name="Salamov A."/>
            <person name="Henrissat B."/>
            <person name="Wiebenga A."/>
            <person name="De vries R.P."/>
            <person name="Grigoriev I.V."/>
            <person name="Mortensen U.H."/>
            <person name="Andersen M.R."/>
            <person name="Baker S.E."/>
        </authorList>
    </citation>
    <scope>NUCLEOTIDE SEQUENCE [LARGE SCALE GENOMIC DNA]</scope>
    <source>
        <strain evidence="2 3">CBS 313.89</strain>
    </source>
</reference>
<evidence type="ECO:0000313" key="2">
    <source>
        <dbReference type="EMBL" id="RAK76245.1"/>
    </source>
</evidence>
<evidence type="ECO:0000256" key="1">
    <source>
        <dbReference type="SAM" id="MobiDB-lite"/>
    </source>
</evidence>
<proteinExistence type="predicted"/>
<organism evidence="2 3">
    <name type="scientific">Aspergillus fijiensis CBS 313.89</name>
    <dbReference type="NCBI Taxonomy" id="1448319"/>
    <lineage>
        <taxon>Eukaryota</taxon>
        <taxon>Fungi</taxon>
        <taxon>Dikarya</taxon>
        <taxon>Ascomycota</taxon>
        <taxon>Pezizomycotina</taxon>
        <taxon>Eurotiomycetes</taxon>
        <taxon>Eurotiomycetidae</taxon>
        <taxon>Eurotiales</taxon>
        <taxon>Aspergillaceae</taxon>
        <taxon>Aspergillus</taxon>
    </lineage>
</organism>
<evidence type="ECO:0000313" key="3">
    <source>
        <dbReference type="Proteomes" id="UP000249789"/>
    </source>
</evidence>
<dbReference type="Proteomes" id="UP000249789">
    <property type="component" value="Unassembled WGS sequence"/>
</dbReference>
<name>A0A8G1VX52_9EURO</name>
<dbReference type="RefSeq" id="XP_040800255.1">
    <property type="nucleotide sequence ID" value="XM_040944928.1"/>
</dbReference>
<dbReference type="EMBL" id="KZ824650">
    <property type="protein sequence ID" value="RAK76245.1"/>
    <property type="molecule type" value="Genomic_DNA"/>
</dbReference>
<keyword evidence="3" id="KW-1185">Reference proteome</keyword>
<dbReference type="VEuPathDB" id="FungiDB:BO72DRAFT_449030"/>
<sequence length="139" mass="15329">MFAPSPSVAGSGTISQEREEVSTARGFDPAEDPPKVRTEYARRPDIQASTPRKDREAADKSQQPAQQRSPDRPLTGHQLVRPAPCRATGGEGGRKENVSRGLTLWIAVRGTWDDASMHLFECSMRSVVIRLFVTLEINV</sequence>
<feature type="compositionally biased region" description="Basic and acidic residues" evidence="1">
    <location>
        <begin position="32"/>
        <end position="59"/>
    </location>
</feature>
<protein>
    <submittedName>
        <fullName evidence="2">Uncharacterized protein</fullName>
    </submittedName>
</protein>
<accession>A0A8G1VX52</accession>